<dbReference type="InterPro" id="IPR037523">
    <property type="entry name" value="VOC_core"/>
</dbReference>
<dbReference type="PANTHER" id="PTHR36437:SF2">
    <property type="entry name" value="GLYOXALASE_BLEOMYCIN RESISTANCE PROTEIN_DIOXYGENASE"/>
    <property type="match status" value="1"/>
</dbReference>
<evidence type="ECO:0000313" key="3">
    <source>
        <dbReference type="Proteomes" id="UP001180531"/>
    </source>
</evidence>
<dbReference type="EMBL" id="JAVRFI010000005">
    <property type="protein sequence ID" value="MDT0449732.1"/>
    <property type="molecule type" value="Genomic_DNA"/>
</dbReference>
<comment type="caution">
    <text evidence="2">The sequence shown here is derived from an EMBL/GenBank/DDBJ whole genome shotgun (WGS) entry which is preliminary data.</text>
</comment>
<sequence length="133" mass="15119">MTHLGLVTVVVRDYDEAIAFYRDAVGFDLLEDTHVDDDKRWVVVAPPGAKETAVLLAKAATDEQATRVGDQTAGRVGWFLNTEAFERDYERMRAAGVVFEEEPRREPYGTVAVFRDLYGNRWDLIQLDTPRAR</sequence>
<proteinExistence type="predicted"/>
<reference evidence="2" key="1">
    <citation type="submission" date="2024-05" db="EMBL/GenBank/DDBJ databases">
        <title>30 novel species of actinomycetes from the DSMZ collection.</title>
        <authorList>
            <person name="Nouioui I."/>
        </authorList>
    </citation>
    <scope>NUCLEOTIDE SEQUENCE</scope>
    <source>
        <strain evidence="2">DSM 40473</strain>
    </source>
</reference>
<protein>
    <submittedName>
        <fullName evidence="2">VOC family protein</fullName>
    </submittedName>
</protein>
<organism evidence="2 3">
    <name type="scientific">Streptomyces hesseae</name>
    <dbReference type="NCBI Taxonomy" id="3075519"/>
    <lineage>
        <taxon>Bacteria</taxon>
        <taxon>Bacillati</taxon>
        <taxon>Actinomycetota</taxon>
        <taxon>Actinomycetes</taxon>
        <taxon>Kitasatosporales</taxon>
        <taxon>Streptomycetaceae</taxon>
        <taxon>Streptomyces</taxon>
    </lineage>
</organism>
<dbReference type="Gene3D" id="3.10.180.10">
    <property type="entry name" value="2,3-Dihydroxybiphenyl 1,2-Dioxygenase, domain 1"/>
    <property type="match status" value="1"/>
</dbReference>
<evidence type="ECO:0000313" key="2">
    <source>
        <dbReference type="EMBL" id="MDT0449732.1"/>
    </source>
</evidence>
<dbReference type="PROSITE" id="PS51819">
    <property type="entry name" value="VOC"/>
    <property type="match status" value="1"/>
</dbReference>
<accession>A0ABU2SL67</accession>
<keyword evidence="3" id="KW-1185">Reference proteome</keyword>
<dbReference type="SUPFAM" id="SSF54593">
    <property type="entry name" value="Glyoxalase/Bleomycin resistance protein/Dihydroxybiphenyl dioxygenase"/>
    <property type="match status" value="1"/>
</dbReference>
<dbReference type="InterPro" id="IPR004360">
    <property type="entry name" value="Glyas_Fos-R_dOase_dom"/>
</dbReference>
<dbReference type="InterPro" id="IPR029068">
    <property type="entry name" value="Glyas_Bleomycin-R_OHBP_Dase"/>
</dbReference>
<dbReference type="CDD" id="cd07263">
    <property type="entry name" value="VOC_like"/>
    <property type="match status" value="1"/>
</dbReference>
<dbReference type="PANTHER" id="PTHR36437">
    <property type="entry name" value="GLYOXALASE/BLEOMYCIN RESISTANCE PROTEIN/DIOXYGENASE"/>
    <property type="match status" value="1"/>
</dbReference>
<feature type="domain" description="VOC" evidence="1">
    <location>
        <begin position="3"/>
        <end position="127"/>
    </location>
</feature>
<name>A0ABU2SL67_9ACTN</name>
<evidence type="ECO:0000259" key="1">
    <source>
        <dbReference type="PROSITE" id="PS51819"/>
    </source>
</evidence>
<dbReference type="RefSeq" id="WP_311610207.1">
    <property type="nucleotide sequence ID" value="NZ_JAVRFI010000005.1"/>
</dbReference>
<gene>
    <name evidence="2" type="ORF">RM609_11700</name>
</gene>
<dbReference type="Proteomes" id="UP001180531">
    <property type="component" value="Unassembled WGS sequence"/>
</dbReference>
<dbReference type="Pfam" id="PF00903">
    <property type="entry name" value="Glyoxalase"/>
    <property type="match status" value="1"/>
</dbReference>